<organism evidence="2 3">
    <name type="scientific">Thlaspi arvense</name>
    <name type="common">Field penny-cress</name>
    <dbReference type="NCBI Taxonomy" id="13288"/>
    <lineage>
        <taxon>Eukaryota</taxon>
        <taxon>Viridiplantae</taxon>
        <taxon>Streptophyta</taxon>
        <taxon>Embryophyta</taxon>
        <taxon>Tracheophyta</taxon>
        <taxon>Spermatophyta</taxon>
        <taxon>Magnoliopsida</taxon>
        <taxon>eudicotyledons</taxon>
        <taxon>Gunneridae</taxon>
        <taxon>Pentapetalae</taxon>
        <taxon>rosids</taxon>
        <taxon>malvids</taxon>
        <taxon>Brassicales</taxon>
        <taxon>Brassicaceae</taxon>
        <taxon>Thlaspideae</taxon>
        <taxon>Thlaspi</taxon>
    </lineage>
</organism>
<keyword evidence="3" id="KW-1185">Reference proteome</keyword>
<dbReference type="CDD" id="cd10910">
    <property type="entry name" value="PIN_limkain_b1_N_like"/>
    <property type="match status" value="1"/>
</dbReference>
<protein>
    <recommendedName>
        <fullName evidence="1">NYN domain-containing protein</fullName>
    </recommendedName>
</protein>
<dbReference type="GO" id="GO:0004540">
    <property type="term" value="F:RNA nuclease activity"/>
    <property type="evidence" value="ECO:0007669"/>
    <property type="project" value="InterPro"/>
</dbReference>
<evidence type="ECO:0000259" key="1">
    <source>
        <dbReference type="Pfam" id="PF01936"/>
    </source>
</evidence>
<reference evidence="2 3" key="1">
    <citation type="submission" date="2022-03" db="EMBL/GenBank/DDBJ databases">
        <authorList>
            <person name="Nunn A."/>
            <person name="Chopra R."/>
            <person name="Nunn A."/>
            <person name="Contreras Garrido A."/>
        </authorList>
    </citation>
    <scope>NUCLEOTIDE SEQUENCE [LARGE SCALE GENOMIC DNA]</scope>
</reference>
<evidence type="ECO:0000313" key="3">
    <source>
        <dbReference type="Proteomes" id="UP000836841"/>
    </source>
</evidence>
<dbReference type="InterPro" id="IPR021139">
    <property type="entry name" value="NYN"/>
</dbReference>
<name>A0AAU9SM28_THLAR</name>
<sequence length="114" mass="13247">MDMNEEDEAKTCVFWDMEDCPIPEGLNPHSVYRNIRAALANKGYRGEVTITAYGDKNQIPGYFESAGISLIPAGDKYARFRRMRLDFWSPTIENRECPISFFTCLSLCEYTWYH</sequence>
<dbReference type="PANTHER" id="PTHR14379:SF52">
    <property type="entry name" value="NYN DOMAIN-CONTAINING PROTEIN"/>
    <property type="match status" value="1"/>
</dbReference>
<evidence type="ECO:0000313" key="2">
    <source>
        <dbReference type="EMBL" id="CAH2065784.1"/>
    </source>
</evidence>
<accession>A0AAU9SM28</accession>
<dbReference type="Proteomes" id="UP000836841">
    <property type="component" value="Chromosome 5"/>
</dbReference>
<gene>
    <name evidence="2" type="ORF">TAV2_LOCUS15327</name>
</gene>
<proteinExistence type="predicted"/>
<dbReference type="Pfam" id="PF01936">
    <property type="entry name" value="NYN"/>
    <property type="match status" value="1"/>
</dbReference>
<dbReference type="AlphaFoldDB" id="A0AAU9SM28"/>
<dbReference type="GO" id="GO:0005777">
    <property type="term" value="C:peroxisome"/>
    <property type="evidence" value="ECO:0007669"/>
    <property type="project" value="InterPro"/>
</dbReference>
<feature type="domain" description="NYN" evidence="1">
    <location>
        <begin position="10"/>
        <end position="87"/>
    </location>
</feature>
<dbReference type="GO" id="GO:0010468">
    <property type="term" value="P:regulation of gene expression"/>
    <property type="evidence" value="ECO:0007669"/>
    <property type="project" value="InterPro"/>
</dbReference>
<dbReference type="EMBL" id="OU466861">
    <property type="protein sequence ID" value="CAH2065784.1"/>
    <property type="molecule type" value="Genomic_DNA"/>
</dbReference>
<dbReference type="InterPro" id="IPR024768">
    <property type="entry name" value="Marf1"/>
</dbReference>
<dbReference type="PANTHER" id="PTHR14379">
    <property type="entry name" value="LIMKAIN B LKAP"/>
    <property type="match status" value="1"/>
</dbReference>